<feature type="domain" description="MobA-like NTP transferase" evidence="8">
    <location>
        <begin position="2"/>
        <end position="163"/>
    </location>
</feature>
<gene>
    <name evidence="9" type="ORF">C7445_10325</name>
</gene>
<keyword evidence="2" id="KW-0808">Transferase</keyword>
<reference evidence="9 10" key="1">
    <citation type="submission" date="2019-03" db="EMBL/GenBank/DDBJ databases">
        <title>Genomic Encyclopedia of Type Strains, Phase IV (KMG-IV): sequencing the most valuable type-strain genomes for metagenomic binning, comparative biology and taxonomic classification.</title>
        <authorList>
            <person name="Goeker M."/>
        </authorList>
    </citation>
    <scope>NUCLEOTIDE SEQUENCE [LARGE SCALE GENOMIC DNA]</scope>
    <source>
        <strain evidence="9 10">DSM 17974</strain>
    </source>
</reference>
<evidence type="ECO:0000313" key="9">
    <source>
        <dbReference type="EMBL" id="TDY49982.1"/>
    </source>
</evidence>
<name>A0A4R8LSB6_9BACL</name>
<accession>A0A4R8LSB6</accession>
<dbReference type="Pfam" id="PF12804">
    <property type="entry name" value="NTP_transf_3"/>
    <property type="match status" value="1"/>
</dbReference>
<evidence type="ECO:0000256" key="1">
    <source>
        <dbReference type="ARBA" id="ARBA00022490"/>
    </source>
</evidence>
<dbReference type="GO" id="GO:0016779">
    <property type="term" value="F:nucleotidyltransferase activity"/>
    <property type="evidence" value="ECO:0007669"/>
    <property type="project" value="UniProtKB-ARBA"/>
</dbReference>
<evidence type="ECO:0000256" key="5">
    <source>
        <dbReference type="ARBA" id="ARBA00022842"/>
    </source>
</evidence>
<dbReference type="AlphaFoldDB" id="A0A4R8LSB6"/>
<dbReference type="Proteomes" id="UP000294581">
    <property type="component" value="Unassembled WGS sequence"/>
</dbReference>
<keyword evidence="4" id="KW-0547">Nucleotide-binding</keyword>
<dbReference type="RefSeq" id="WP_134158733.1">
    <property type="nucleotide sequence ID" value="NZ_SORF01000003.1"/>
</dbReference>
<protein>
    <submittedName>
        <fullName evidence="9">Molybdopterin-guanine dinucleotide biosynthesis protein A</fullName>
    </submittedName>
</protein>
<keyword evidence="6" id="KW-0342">GTP-binding</keyword>
<proteinExistence type="predicted"/>
<dbReference type="SUPFAM" id="SSF53448">
    <property type="entry name" value="Nucleotide-diphospho-sugar transferases"/>
    <property type="match status" value="1"/>
</dbReference>
<dbReference type="EMBL" id="SORF01000003">
    <property type="protein sequence ID" value="TDY49982.1"/>
    <property type="molecule type" value="Genomic_DNA"/>
</dbReference>
<evidence type="ECO:0000256" key="4">
    <source>
        <dbReference type="ARBA" id="ARBA00022741"/>
    </source>
</evidence>
<dbReference type="GO" id="GO:0046872">
    <property type="term" value="F:metal ion binding"/>
    <property type="evidence" value="ECO:0007669"/>
    <property type="project" value="UniProtKB-KW"/>
</dbReference>
<organism evidence="9 10">
    <name type="scientific">Alicyclobacillus sacchari</name>
    <dbReference type="NCBI Taxonomy" id="392010"/>
    <lineage>
        <taxon>Bacteria</taxon>
        <taxon>Bacillati</taxon>
        <taxon>Bacillota</taxon>
        <taxon>Bacilli</taxon>
        <taxon>Bacillales</taxon>
        <taxon>Alicyclobacillaceae</taxon>
        <taxon>Alicyclobacillus</taxon>
    </lineage>
</organism>
<dbReference type="GO" id="GO:0005525">
    <property type="term" value="F:GTP binding"/>
    <property type="evidence" value="ECO:0007669"/>
    <property type="project" value="UniProtKB-KW"/>
</dbReference>
<evidence type="ECO:0000256" key="7">
    <source>
        <dbReference type="ARBA" id="ARBA00023150"/>
    </source>
</evidence>
<keyword evidence="5" id="KW-0460">Magnesium</keyword>
<keyword evidence="10" id="KW-1185">Reference proteome</keyword>
<comment type="caution">
    <text evidence="9">The sequence shown here is derived from an EMBL/GenBank/DDBJ whole genome shotgun (WGS) entry which is preliminary data.</text>
</comment>
<dbReference type="PANTHER" id="PTHR19136">
    <property type="entry name" value="MOLYBDENUM COFACTOR GUANYLYLTRANSFERASE"/>
    <property type="match status" value="1"/>
</dbReference>
<keyword evidence="3" id="KW-0479">Metal-binding</keyword>
<dbReference type="GO" id="GO:0006777">
    <property type="term" value="P:Mo-molybdopterin cofactor biosynthetic process"/>
    <property type="evidence" value="ECO:0007669"/>
    <property type="project" value="UniProtKB-KW"/>
</dbReference>
<dbReference type="PANTHER" id="PTHR19136:SF81">
    <property type="entry name" value="MOLYBDENUM COFACTOR GUANYLYLTRANSFERASE"/>
    <property type="match status" value="1"/>
</dbReference>
<dbReference type="InterPro" id="IPR029044">
    <property type="entry name" value="Nucleotide-diphossugar_trans"/>
</dbReference>
<evidence type="ECO:0000256" key="3">
    <source>
        <dbReference type="ARBA" id="ARBA00022723"/>
    </source>
</evidence>
<dbReference type="InterPro" id="IPR013482">
    <property type="entry name" value="Molybde_CF_guanTrfase"/>
</dbReference>
<evidence type="ECO:0000256" key="2">
    <source>
        <dbReference type="ARBA" id="ARBA00022679"/>
    </source>
</evidence>
<keyword evidence="7" id="KW-0501">Molybdenum cofactor biosynthesis</keyword>
<evidence type="ECO:0000256" key="6">
    <source>
        <dbReference type="ARBA" id="ARBA00023134"/>
    </source>
</evidence>
<evidence type="ECO:0000313" key="10">
    <source>
        <dbReference type="Proteomes" id="UP000294581"/>
    </source>
</evidence>
<dbReference type="Gene3D" id="3.90.550.10">
    <property type="entry name" value="Spore Coat Polysaccharide Biosynthesis Protein SpsA, Chain A"/>
    <property type="match status" value="1"/>
</dbReference>
<evidence type="ECO:0000259" key="8">
    <source>
        <dbReference type="Pfam" id="PF12804"/>
    </source>
</evidence>
<sequence>MIVLAGGQSRRMAEYGNKLALARDPSGVPVLAHVIRVALAVCDDVIVSYNDAALRTTIAPWLSKPVAWELDPVPWQGPLQALGAVLGTRADSLATFQLIAGDLPGITPHVLEALCERLSRLHVDGVAAVREGRLQPLCAVYRQNVATAFIEAARQGERRLLSALFGLSIAGLEFSHQPWAVRPIHTPDDYRAWLTEGGCM</sequence>
<keyword evidence="1" id="KW-0963">Cytoplasm</keyword>
<dbReference type="OrthoDB" id="9788394at2"/>
<dbReference type="CDD" id="cd02503">
    <property type="entry name" value="MobA"/>
    <property type="match status" value="1"/>
</dbReference>
<dbReference type="InterPro" id="IPR025877">
    <property type="entry name" value="MobA-like_NTP_Trfase"/>
</dbReference>